<dbReference type="FunFam" id="3.40.50.980:FF:000002">
    <property type="entry name" value="Enterobactin synthetase component F"/>
    <property type="match status" value="1"/>
</dbReference>
<dbReference type="PROSITE" id="PS00455">
    <property type="entry name" value="AMP_BINDING"/>
    <property type="match status" value="1"/>
</dbReference>
<dbReference type="FunFam" id="3.40.50.12780:FF:000012">
    <property type="entry name" value="Non-ribosomal peptide synthetase"/>
    <property type="match status" value="1"/>
</dbReference>
<reference evidence="5 6" key="1">
    <citation type="submission" date="2015-09" db="EMBL/GenBank/DDBJ databases">
        <title>Identification and resolution of microdiversity through metagenomic sequencing of parallel consortia.</title>
        <authorList>
            <person name="Nelson W.C."/>
            <person name="Romine M.F."/>
            <person name="Lindemann S.R."/>
        </authorList>
    </citation>
    <scope>NUCLEOTIDE SEQUENCE [LARGE SCALE GENOMIC DNA]</scope>
    <source>
        <strain evidence="5">Ana</strain>
    </source>
</reference>
<dbReference type="Pfam" id="PF00501">
    <property type="entry name" value="AMP-binding"/>
    <property type="match status" value="1"/>
</dbReference>
<dbReference type="SUPFAM" id="SSF52777">
    <property type="entry name" value="CoA-dependent acyltransferases"/>
    <property type="match status" value="2"/>
</dbReference>
<keyword evidence="3" id="KW-0597">Phosphoprotein</keyword>
<dbReference type="InterPro" id="IPR001242">
    <property type="entry name" value="Condensation_dom"/>
</dbReference>
<comment type="caution">
    <text evidence="5">The sequence shown here is derived from an EMBL/GenBank/DDBJ whole genome shotgun (WGS) entry which is preliminary data.</text>
</comment>
<dbReference type="PROSITE" id="PS50075">
    <property type="entry name" value="CARRIER"/>
    <property type="match status" value="1"/>
</dbReference>
<dbReference type="GO" id="GO:0031177">
    <property type="term" value="F:phosphopantetheine binding"/>
    <property type="evidence" value="ECO:0007669"/>
    <property type="project" value="InterPro"/>
</dbReference>
<evidence type="ECO:0000313" key="6">
    <source>
        <dbReference type="Proteomes" id="UP000050465"/>
    </source>
</evidence>
<dbReference type="SMART" id="SM00823">
    <property type="entry name" value="PKS_PP"/>
    <property type="match status" value="1"/>
</dbReference>
<dbReference type="InterPro" id="IPR025110">
    <property type="entry name" value="AMP-bd_C"/>
</dbReference>
<protein>
    <submittedName>
        <fullName evidence="5">Non-ribosomal peptide synthetase module</fullName>
    </submittedName>
</protein>
<dbReference type="InterPro" id="IPR000873">
    <property type="entry name" value="AMP-dep_synth/lig_dom"/>
</dbReference>
<dbReference type="InterPro" id="IPR045851">
    <property type="entry name" value="AMP-bd_C_sf"/>
</dbReference>
<dbReference type="InterPro" id="IPR020806">
    <property type="entry name" value="PKS_PP-bd"/>
</dbReference>
<evidence type="ECO:0000313" key="5">
    <source>
        <dbReference type="EMBL" id="KPQ36579.1"/>
    </source>
</evidence>
<dbReference type="InterPro" id="IPR020845">
    <property type="entry name" value="AMP-binding_CS"/>
</dbReference>
<dbReference type="SUPFAM" id="SSF56801">
    <property type="entry name" value="Acetyl-CoA synthetase-like"/>
    <property type="match status" value="1"/>
</dbReference>
<dbReference type="CDD" id="cd05930">
    <property type="entry name" value="A_NRPS"/>
    <property type="match status" value="1"/>
</dbReference>
<dbReference type="InterPro" id="IPR023213">
    <property type="entry name" value="CAT-like_dom_sf"/>
</dbReference>
<evidence type="ECO:0000256" key="1">
    <source>
        <dbReference type="ARBA" id="ARBA00001957"/>
    </source>
</evidence>
<dbReference type="InterPro" id="IPR036736">
    <property type="entry name" value="ACP-like_sf"/>
</dbReference>
<name>A0A0P8A0X8_9CYAN</name>
<dbReference type="EMBL" id="LJZR01000005">
    <property type="protein sequence ID" value="KPQ36579.1"/>
    <property type="molecule type" value="Genomic_DNA"/>
</dbReference>
<dbReference type="Gene3D" id="3.30.559.30">
    <property type="entry name" value="Nonribosomal peptide synthetase, condensation domain"/>
    <property type="match status" value="1"/>
</dbReference>
<proteinExistence type="predicted"/>
<dbReference type="NCBIfam" id="TIGR01733">
    <property type="entry name" value="AA-adenyl-dom"/>
    <property type="match status" value="1"/>
</dbReference>
<dbReference type="SUPFAM" id="SSF47336">
    <property type="entry name" value="ACP-like"/>
    <property type="match status" value="1"/>
</dbReference>
<dbReference type="InterPro" id="IPR010071">
    <property type="entry name" value="AA_adenyl_dom"/>
</dbReference>
<keyword evidence="2" id="KW-0596">Phosphopantetheine</keyword>
<organism evidence="5 6">
    <name type="scientific">Phormidesmis priestleyi Ana</name>
    <dbReference type="NCBI Taxonomy" id="1666911"/>
    <lineage>
        <taxon>Bacteria</taxon>
        <taxon>Bacillati</taxon>
        <taxon>Cyanobacteriota</taxon>
        <taxon>Cyanophyceae</taxon>
        <taxon>Leptolyngbyales</taxon>
        <taxon>Leptolyngbyaceae</taxon>
        <taxon>Phormidesmis</taxon>
    </lineage>
</organism>
<dbReference type="GO" id="GO:0005829">
    <property type="term" value="C:cytosol"/>
    <property type="evidence" value="ECO:0007669"/>
    <property type="project" value="TreeGrafter"/>
</dbReference>
<dbReference type="PANTHER" id="PTHR45527:SF1">
    <property type="entry name" value="FATTY ACID SYNTHASE"/>
    <property type="match status" value="1"/>
</dbReference>
<comment type="cofactor">
    <cofactor evidence="1">
        <name>pantetheine 4'-phosphate</name>
        <dbReference type="ChEBI" id="CHEBI:47942"/>
    </cofactor>
</comment>
<dbReference type="GO" id="GO:0044550">
    <property type="term" value="P:secondary metabolite biosynthetic process"/>
    <property type="evidence" value="ECO:0007669"/>
    <property type="project" value="TreeGrafter"/>
</dbReference>
<dbReference type="Proteomes" id="UP000050465">
    <property type="component" value="Unassembled WGS sequence"/>
</dbReference>
<dbReference type="Gene3D" id="3.30.300.30">
    <property type="match status" value="1"/>
</dbReference>
<dbReference type="AlphaFoldDB" id="A0A0P8A0X8"/>
<dbReference type="PATRIC" id="fig|1666911.3.peg.3258"/>
<evidence type="ECO:0000256" key="3">
    <source>
        <dbReference type="ARBA" id="ARBA00022553"/>
    </source>
</evidence>
<gene>
    <name evidence="5" type="ORF">HLUCCA11_05285</name>
</gene>
<dbReference type="InterPro" id="IPR042099">
    <property type="entry name" value="ANL_N_sf"/>
</dbReference>
<dbReference type="Pfam" id="PF00668">
    <property type="entry name" value="Condensation"/>
    <property type="match status" value="1"/>
</dbReference>
<dbReference type="Gene3D" id="3.40.50.12780">
    <property type="entry name" value="N-terminal domain of ligase-like"/>
    <property type="match status" value="1"/>
</dbReference>
<accession>A0A0P8A0X8</accession>
<dbReference type="InterPro" id="IPR009081">
    <property type="entry name" value="PP-bd_ACP"/>
</dbReference>
<dbReference type="Pfam" id="PF00550">
    <property type="entry name" value="PP-binding"/>
    <property type="match status" value="1"/>
</dbReference>
<dbReference type="PANTHER" id="PTHR45527">
    <property type="entry name" value="NONRIBOSOMAL PEPTIDE SYNTHETASE"/>
    <property type="match status" value="1"/>
</dbReference>
<dbReference type="GO" id="GO:0043041">
    <property type="term" value="P:amino acid activation for nonribosomal peptide biosynthetic process"/>
    <property type="evidence" value="ECO:0007669"/>
    <property type="project" value="TreeGrafter"/>
</dbReference>
<dbReference type="Gene3D" id="1.10.1200.10">
    <property type="entry name" value="ACP-like"/>
    <property type="match status" value="1"/>
</dbReference>
<dbReference type="Gene3D" id="3.30.559.10">
    <property type="entry name" value="Chloramphenicol acetyltransferase-like domain"/>
    <property type="match status" value="1"/>
</dbReference>
<evidence type="ECO:0000256" key="2">
    <source>
        <dbReference type="ARBA" id="ARBA00022450"/>
    </source>
</evidence>
<dbReference type="FunFam" id="1.10.1200.10:FF:000005">
    <property type="entry name" value="Nonribosomal peptide synthetase 1"/>
    <property type="match status" value="1"/>
</dbReference>
<dbReference type="STRING" id="1666911.HLUCCA11_05285"/>
<dbReference type="GO" id="GO:0008610">
    <property type="term" value="P:lipid biosynthetic process"/>
    <property type="evidence" value="ECO:0007669"/>
    <property type="project" value="UniProtKB-ARBA"/>
</dbReference>
<dbReference type="CDD" id="cd19543">
    <property type="entry name" value="DCL_NRPS"/>
    <property type="match status" value="1"/>
</dbReference>
<feature type="domain" description="Carrier" evidence="4">
    <location>
        <begin position="1028"/>
        <end position="1103"/>
    </location>
</feature>
<sequence>MMNTEMTTTKDSIAQQSKRHSIENMYPLSPMQEGLLFHTLLSPSGGAYVPQIVLTFTSQSGHEMDGQRLKQAWQDAVSRHSILRTAFYWEQREQPFQIVYHQSVISWEKIWIEQDWRSLSEKEQLAKLNILLVCNRTEPFELNKPGLMRLIWVKGGCDRYYLIWCYHHLILDGWSASRLLQEVFQQYFVLLGKLPPTPRPTGHAYGDYIAWIGKQDVNAAQAFWQTYFQAWEGPISLPILKTAVQPSEQAVQSSVKFSVQSSAQSSVQSSVQFAQQQRPLSPQATQKLKAFAKTHKITLNTVIQAALGLLLSRYCDTPDVVFGATCAGRPTELAGVLSMVGLFMNTLPVRVQTDPTVTVREWLQKLSAQQAATTGYEYISLRELQAWVNKGQSLFDCLLVFENYPASAEMFQGQTDLQLEHIQFDEWTHFPLTLLVSGVEQLTFTAKYRCDQLDAESINRLLGHLNNVITVLLKRPEEPLKNISVLCSAEKKQISAWNKTDVATYPLDQTLPDLFEAQVEKTPDAIALIFKTQTLTYEALNAKANQLAHHLQRKGIGAEQRVAVHLDRSLEMVIALFAILKTGAAYVPLDPSYPKDRLEYMLSDADVSAVLNNHILAGTGQSTTNPQRTLQPDNSAYVIYTSGSTGKPKGVINTHRGLVNRLCWMQQTYGLTTEQRVLHKTPLSFDVSVWEIFWPLLNGATLVIAEPNGHKDNAYLADLIQTQQISILHFVPSMLAAFLEIPKTNDFKALQHIICSGEALPKSLAQAFFQQFPHVSLYNLYGPTEAAIDVTFWHCQSQQALTSHPTVPIGRPIANTQIHLLDSHLHPVPIGIPGEIYIGGIGVARGYHNRPVLTAARFIEVNNITTEHIKESTGESTENYSLRLYKSGDLARYRADGTLEYLGRQDGQVKLRGVRIELGEIEAALCEHAAIRQAVVVLYQHFKDEMLVAYIVKEKAEKIRTEEIKAEAAKPISDLQKDLSDFLSAKLPTIMIPAHFVTLDSLPLTPNGKLNRSALPPLNQADRPAAVAPRTPTEQAIASIWSTVLDLEEISIDDNFFEIGGHSLSATRVNTRLRKHFNIELPLQSLFEYPNLEALATHIETHIEALKIYADSQQQHSGYKEIEL</sequence>
<dbReference type="GO" id="GO:0003824">
    <property type="term" value="F:catalytic activity"/>
    <property type="evidence" value="ECO:0007669"/>
    <property type="project" value="InterPro"/>
</dbReference>
<dbReference type="Pfam" id="PF13193">
    <property type="entry name" value="AMP-binding_C"/>
    <property type="match status" value="1"/>
</dbReference>
<evidence type="ECO:0000259" key="4">
    <source>
        <dbReference type="PROSITE" id="PS50075"/>
    </source>
</evidence>